<dbReference type="PANTHER" id="PTHR43851:SF3">
    <property type="entry name" value="COENZYME Q8"/>
    <property type="match status" value="1"/>
</dbReference>
<protein>
    <submittedName>
        <fullName evidence="2">Uncharacterized protein TCIL3000_10_8470</fullName>
    </submittedName>
</protein>
<evidence type="ECO:0000256" key="1">
    <source>
        <dbReference type="SAM" id="MobiDB-lite"/>
    </source>
</evidence>
<evidence type="ECO:0000313" key="2">
    <source>
        <dbReference type="EMBL" id="CCC94071.1"/>
    </source>
</evidence>
<gene>
    <name evidence="2" type="ORF">TCIL3000_10_8470</name>
</gene>
<sequence length="226" mass="24587">MKSNIVSSSLCNIGMGILKVARAAAVAHGIPAGVVPPDDVFNEMSTRQGGSPTTVKPSPLPDDLRAQLHSTANEKVGETTYRAVPSSRTARAAGFGSLLIRLGWDKFVGARESGQMLSVSSHQRIVETLCRMRGAVLKLGQMLSIQDDSVVPAHVTRLFERVRDSAYAMPTYQLNQTMTKEYDNNPNWQKDLFESLMRSPLLLQHGGRCTGRPLGTKIVASRLSLP</sequence>
<reference evidence="2" key="1">
    <citation type="journal article" date="2012" name="Proc. Natl. Acad. Sci. U.S.A.">
        <title>Antigenic diversity is generated by distinct evolutionary mechanisms in African trypanosome species.</title>
        <authorList>
            <person name="Jackson A.P."/>
            <person name="Berry A."/>
            <person name="Aslett M."/>
            <person name="Allison H.C."/>
            <person name="Burton P."/>
            <person name="Vavrova-Anderson J."/>
            <person name="Brown R."/>
            <person name="Browne H."/>
            <person name="Corton N."/>
            <person name="Hauser H."/>
            <person name="Gamble J."/>
            <person name="Gilderthorp R."/>
            <person name="Marcello L."/>
            <person name="McQuillan J."/>
            <person name="Otto T.D."/>
            <person name="Quail M.A."/>
            <person name="Sanders M.J."/>
            <person name="van Tonder A."/>
            <person name="Ginger M.L."/>
            <person name="Field M.C."/>
            <person name="Barry J.D."/>
            <person name="Hertz-Fowler C."/>
            <person name="Berriman M."/>
        </authorList>
    </citation>
    <scope>NUCLEOTIDE SEQUENCE</scope>
    <source>
        <strain evidence="2">IL3000</strain>
    </source>
</reference>
<dbReference type="VEuPathDB" id="TriTrypDB:TcIL3000_10_8470"/>
<accession>G0UXF4</accession>
<dbReference type="EMBL" id="HE575323">
    <property type="protein sequence ID" value="CCC94071.1"/>
    <property type="molecule type" value="Genomic_DNA"/>
</dbReference>
<proteinExistence type="predicted"/>
<name>G0UXF4_TRYCI</name>
<dbReference type="InterPro" id="IPR051409">
    <property type="entry name" value="Atypical_kinase_ADCK"/>
</dbReference>
<dbReference type="GO" id="GO:0006744">
    <property type="term" value="P:ubiquinone biosynthetic process"/>
    <property type="evidence" value="ECO:0007669"/>
    <property type="project" value="TreeGrafter"/>
</dbReference>
<dbReference type="AlphaFoldDB" id="G0UXF4"/>
<feature type="region of interest" description="Disordered" evidence="1">
    <location>
        <begin position="41"/>
        <end position="62"/>
    </location>
</feature>
<dbReference type="PANTHER" id="PTHR43851">
    <property type="match status" value="1"/>
</dbReference>
<feature type="compositionally biased region" description="Polar residues" evidence="1">
    <location>
        <begin position="43"/>
        <end position="56"/>
    </location>
</feature>
<organism evidence="2">
    <name type="scientific">Trypanosoma congolense (strain IL3000)</name>
    <dbReference type="NCBI Taxonomy" id="1068625"/>
    <lineage>
        <taxon>Eukaryota</taxon>
        <taxon>Discoba</taxon>
        <taxon>Euglenozoa</taxon>
        <taxon>Kinetoplastea</taxon>
        <taxon>Metakinetoplastina</taxon>
        <taxon>Trypanosomatida</taxon>
        <taxon>Trypanosomatidae</taxon>
        <taxon>Trypanosoma</taxon>
        <taxon>Nannomonas</taxon>
    </lineage>
</organism>